<name>A0AA96V3J3_9EURY</name>
<dbReference type="PROSITE" id="PS51257">
    <property type="entry name" value="PROKAR_LIPOPROTEIN"/>
    <property type="match status" value="1"/>
</dbReference>
<accession>A0AA96V3J3</accession>
<proteinExistence type="predicted"/>
<keyword evidence="3" id="KW-1185">Reference proteome</keyword>
<sequence length="719" mass="81158">MKLIQNRNKNTIKFSILILILFSSVLMGGCLSEQQNGSIDDRMAEKVGMSAFESESQMNDYFKNDYPVYYVRPTSSFAQVTVWYDPTSYNTTGYLISDSSVSKIENPAPRPADAVPPNVTRFSETNVQEKNVDEADLIKTDGFYIYYTPLLIYQKNITYVEESRSRYYQYEPYLKTFSIDAMPPESAKVLSEIDKGGDMYLVNDTLIAITDKSMGAFNVSDPENPVQIWNRNLDGNYSESRLVDGKLYLIVQKFNMNGSADVNTTVNPNGSISANSSKTSTSNPLSKDVNDSKEIPWSPPTYMGQKIDYAKCYYPVEPSVMNASSNQVYFISVVNIANGNFDDTLAFVGSNSTFLYASTDNLYLTNYFIPDYFAARDRFFLENGSDYFPEQVMNNYKKELGDGSTEKHRERANRVWDAYINSLNKSLTESEQKELFKNYEAGFSAYIVNLIMTTESTSVSRISLKDFSVTTGTVPGAAANKFFMDEHDGNFRIATTLGTYLRLEDKVNTVYVLDKNMNVAGYTSDLAPGETIKSAAYKDDRLYLVTYKEKDPFFVIDLKNPKSPSVLGELKLPGFSTYLYPVDEKSVIGLGYTDDGKMKLTLFDVTDVKNPKESGSCVFETGKSAALSDSHAFMWDSDRQLLVLPTESHALVMEIKNGKIIFVKDDIHENATVIRSIYINNYLYTFSEKEIHVLDQNHWNLIQKIGIPQPMTFTDPKAS</sequence>
<feature type="compositionally biased region" description="Low complexity" evidence="1">
    <location>
        <begin position="271"/>
        <end position="283"/>
    </location>
</feature>
<dbReference type="Proteomes" id="UP001303587">
    <property type="component" value="Chromosome"/>
</dbReference>
<dbReference type="Pfam" id="PF09826">
    <property type="entry name" value="Beta_propel"/>
    <property type="match status" value="1"/>
</dbReference>
<dbReference type="SUPFAM" id="SSF50998">
    <property type="entry name" value="Quinoprotein alcohol dehydrogenase-like"/>
    <property type="match status" value="1"/>
</dbReference>
<dbReference type="EMBL" id="CP131060">
    <property type="protein sequence ID" value="WNY25225.1"/>
    <property type="molecule type" value="Genomic_DNA"/>
</dbReference>
<gene>
    <name evidence="2" type="ORF">MsAc7_07710</name>
</gene>
<dbReference type="InterPro" id="IPR011047">
    <property type="entry name" value="Quinoprotein_ADH-like_sf"/>
</dbReference>
<dbReference type="InterPro" id="IPR019198">
    <property type="entry name" value="Beta_propeller_containing"/>
</dbReference>
<evidence type="ECO:0000313" key="3">
    <source>
        <dbReference type="Proteomes" id="UP001303587"/>
    </source>
</evidence>
<protein>
    <submittedName>
        <fullName evidence="2">Uncharacterized protein</fullName>
    </submittedName>
</protein>
<dbReference type="AlphaFoldDB" id="A0AA96V3J3"/>
<evidence type="ECO:0000313" key="2">
    <source>
        <dbReference type="EMBL" id="WNY25225.1"/>
    </source>
</evidence>
<organism evidence="2 3">
    <name type="scientific">Methanolapillus millepedarum</name>
    <dbReference type="NCBI Taxonomy" id="3028296"/>
    <lineage>
        <taxon>Archaea</taxon>
        <taxon>Methanobacteriati</taxon>
        <taxon>Methanobacteriota</taxon>
        <taxon>Stenosarchaea group</taxon>
        <taxon>Methanomicrobia</taxon>
        <taxon>Methanosarcinales</taxon>
        <taxon>Methanosarcinaceae</taxon>
        <taxon>Methanolapillus</taxon>
    </lineage>
</organism>
<feature type="region of interest" description="Disordered" evidence="1">
    <location>
        <begin position="267"/>
        <end position="291"/>
    </location>
</feature>
<evidence type="ECO:0000256" key="1">
    <source>
        <dbReference type="SAM" id="MobiDB-lite"/>
    </source>
</evidence>
<reference evidence="2 3" key="1">
    <citation type="submission" date="2023-07" db="EMBL/GenBank/DDBJ databases">
        <title>Closed genoem sequence of Methanosarcinaceae archaeon Ac7.</title>
        <authorList>
            <person name="Poehlein A."/>
            <person name="Protasov E."/>
            <person name="Platt K."/>
            <person name="Reeh H."/>
            <person name="Daniel R."/>
            <person name="Brune A."/>
        </authorList>
    </citation>
    <scope>NUCLEOTIDE SEQUENCE [LARGE SCALE GENOMIC DNA]</scope>
    <source>
        <strain evidence="2 3">Ac7</strain>
    </source>
</reference>